<dbReference type="RefSeq" id="WP_009850640.1">
    <property type="nucleotide sequence ID" value="NZ_DS022295.1"/>
</dbReference>
<dbReference type="AlphaFoldDB" id="Q0F2C9"/>
<reference evidence="1 2" key="1">
    <citation type="submission" date="2006-09" db="EMBL/GenBank/DDBJ databases">
        <authorList>
            <person name="Emerson D."/>
            <person name="Ferriera S."/>
            <person name="Johnson J."/>
            <person name="Kravitz S."/>
            <person name="Halpern A."/>
            <person name="Remington K."/>
            <person name="Beeson K."/>
            <person name="Tran B."/>
            <person name="Rogers Y.-H."/>
            <person name="Friedman R."/>
            <person name="Venter J.C."/>
        </authorList>
    </citation>
    <scope>NUCLEOTIDE SEQUENCE [LARGE SCALE GENOMIC DNA]</scope>
    <source>
        <strain evidence="1 2">PV-1</strain>
    </source>
</reference>
<evidence type="ECO:0000313" key="1">
    <source>
        <dbReference type="EMBL" id="EAU55621.1"/>
    </source>
</evidence>
<sequence length="89" mass="9921">MKNRSAVNIGPDQVLIIELDIPAAHQLLVQSILQGEDGLGVIRSFDHASGRQQFWTTPDQRQEALDWLNTLPDALGCTVTGEWLWQAEP</sequence>
<dbReference type="HOGENOM" id="CLU_2451086_0_0_0"/>
<comment type="caution">
    <text evidence="1">The sequence shown here is derived from an EMBL/GenBank/DDBJ whole genome shotgun (WGS) entry which is preliminary data.</text>
</comment>
<dbReference type="EMBL" id="AATS01000002">
    <property type="protein sequence ID" value="EAU55621.1"/>
    <property type="molecule type" value="Genomic_DNA"/>
</dbReference>
<keyword evidence="2" id="KW-1185">Reference proteome</keyword>
<dbReference type="InParanoid" id="Q0F2C9"/>
<evidence type="ECO:0008006" key="3">
    <source>
        <dbReference type="Google" id="ProtNLM"/>
    </source>
</evidence>
<dbReference type="OrthoDB" id="5296497at2"/>
<protein>
    <recommendedName>
        <fullName evidence="3">DUF4911 domain-containing protein</fullName>
    </recommendedName>
</protein>
<dbReference type="STRING" id="314344.AL013_01350"/>
<gene>
    <name evidence="1" type="ORF">SPV1_01697</name>
</gene>
<dbReference type="Proteomes" id="UP000005297">
    <property type="component" value="Unassembled WGS sequence"/>
</dbReference>
<organism evidence="1 2">
    <name type="scientific">Mariprofundus ferrooxydans PV-1</name>
    <dbReference type="NCBI Taxonomy" id="314345"/>
    <lineage>
        <taxon>Bacteria</taxon>
        <taxon>Pseudomonadati</taxon>
        <taxon>Pseudomonadota</taxon>
        <taxon>Candidatius Mariprofundia</taxon>
        <taxon>Mariprofundales</taxon>
        <taxon>Mariprofundaceae</taxon>
        <taxon>Mariprofundus</taxon>
    </lineage>
</organism>
<name>Q0F2C9_9PROT</name>
<proteinExistence type="predicted"/>
<evidence type="ECO:0000313" key="2">
    <source>
        <dbReference type="Proteomes" id="UP000005297"/>
    </source>
</evidence>
<accession>Q0F2C9</accession>